<evidence type="ECO:0000313" key="7">
    <source>
        <dbReference type="EMBL" id="KIM22231.1"/>
    </source>
</evidence>
<reference evidence="8" key="2">
    <citation type="submission" date="2015-01" db="EMBL/GenBank/DDBJ databases">
        <title>Evolutionary Origins and Diversification of the Mycorrhizal Mutualists.</title>
        <authorList>
            <consortium name="DOE Joint Genome Institute"/>
            <consortium name="Mycorrhizal Genomics Consortium"/>
            <person name="Kohler A."/>
            <person name="Kuo A."/>
            <person name="Nagy L.G."/>
            <person name="Floudas D."/>
            <person name="Copeland A."/>
            <person name="Barry K.W."/>
            <person name="Cichocki N."/>
            <person name="Veneault-Fourrey C."/>
            <person name="LaButti K."/>
            <person name="Lindquist E.A."/>
            <person name="Lipzen A."/>
            <person name="Lundell T."/>
            <person name="Morin E."/>
            <person name="Murat C."/>
            <person name="Riley R."/>
            <person name="Ohm R."/>
            <person name="Sun H."/>
            <person name="Tunlid A."/>
            <person name="Henrissat B."/>
            <person name="Grigoriev I.V."/>
            <person name="Hibbett D.S."/>
            <person name="Martin F."/>
        </authorList>
    </citation>
    <scope>NUCLEOTIDE SEQUENCE [LARGE SCALE GENOMIC DNA]</scope>
    <source>
        <strain evidence="8">MAFF 305830</strain>
    </source>
</reference>
<organism evidence="7 8">
    <name type="scientific">Serendipita vermifera MAFF 305830</name>
    <dbReference type="NCBI Taxonomy" id="933852"/>
    <lineage>
        <taxon>Eukaryota</taxon>
        <taxon>Fungi</taxon>
        <taxon>Dikarya</taxon>
        <taxon>Basidiomycota</taxon>
        <taxon>Agaricomycotina</taxon>
        <taxon>Agaricomycetes</taxon>
        <taxon>Sebacinales</taxon>
        <taxon>Serendipitaceae</taxon>
        <taxon>Serendipita</taxon>
    </lineage>
</organism>
<dbReference type="Gene3D" id="3.40.30.10">
    <property type="entry name" value="Glutaredoxin"/>
    <property type="match status" value="1"/>
</dbReference>
<comment type="catalytic activity">
    <reaction evidence="3">
        <text>RX + glutathione = an S-substituted glutathione + a halide anion + H(+)</text>
        <dbReference type="Rhea" id="RHEA:16437"/>
        <dbReference type="ChEBI" id="CHEBI:15378"/>
        <dbReference type="ChEBI" id="CHEBI:16042"/>
        <dbReference type="ChEBI" id="CHEBI:17792"/>
        <dbReference type="ChEBI" id="CHEBI:57925"/>
        <dbReference type="ChEBI" id="CHEBI:90779"/>
        <dbReference type="EC" id="2.5.1.18"/>
    </reaction>
</comment>
<dbReference type="GO" id="GO:0005737">
    <property type="term" value="C:cytoplasm"/>
    <property type="evidence" value="ECO:0007669"/>
    <property type="project" value="TreeGrafter"/>
</dbReference>
<dbReference type="EMBL" id="KN824360">
    <property type="protein sequence ID" value="KIM22231.1"/>
    <property type="molecule type" value="Genomic_DNA"/>
</dbReference>
<dbReference type="AlphaFoldDB" id="A0A0C3ASI5"/>
<dbReference type="InterPro" id="IPR004046">
    <property type="entry name" value="GST_C"/>
</dbReference>
<evidence type="ECO:0000256" key="4">
    <source>
        <dbReference type="RuleBase" id="RU003494"/>
    </source>
</evidence>
<evidence type="ECO:0000259" key="5">
    <source>
        <dbReference type="PROSITE" id="PS50404"/>
    </source>
</evidence>
<evidence type="ECO:0000259" key="6">
    <source>
        <dbReference type="PROSITE" id="PS50405"/>
    </source>
</evidence>
<dbReference type="SFLD" id="SFLDS00019">
    <property type="entry name" value="Glutathione_Transferase_(cytos"/>
    <property type="match status" value="1"/>
</dbReference>
<reference evidence="7 8" key="1">
    <citation type="submission" date="2014-04" db="EMBL/GenBank/DDBJ databases">
        <authorList>
            <consortium name="DOE Joint Genome Institute"/>
            <person name="Kuo A."/>
            <person name="Zuccaro A."/>
            <person name="Kohler A."/>
            <person name="Nagy L.G."/>
            <person name="Floudas D."/>
            <person name="Copeland A."/>
            <person name="Barry K.W."/>
            <person name="Cichocki N."/>
            <person name="Veneault-Fourrey C."/>
            <person name="LaButti K."/>
            <person name="Lindquist E.A."/>
            <person name="Lipzen A."/>
            <person name="Lundell T."/>
            <person name="Morin E."/>
            <person name="Murat C."/>
            <person name="Sun H."/>
            <person name="Tunlid A."/>
            <person name="Henrissat B."/>
            <person name="Grigoriev I.V."/>
            <person name="Hibbett D.S."/>
            <person name="Martin F."/>
            <person name="Nordberg H.P."/>
            <person name="Cantor M.N."/>
            <person name="Hua S.X."/>
        </authorList>
    </citation>
    <scope>NUCLEOTIDE SEQUENCE [LARGE SCALE GENOMIC DNA]</scope>
    <source>
        <strain evidence="7 8">MAFF 305830</strain>
    </source>
</reference>
<dbReference type="OrthoDB" id="249703at2759"/>
<dbReference type="Pfam" id="PF00043">
    <property type="entry name" value="GST_C"/>
    <property type="match status" value="1"/>
</dbReference>
<sequence length="253" mass="28002">MVLKLNTAVMTACGQRVAAILHEKEVPYELIEPDWANKELRSESWLEKHPFGQMPYIDDEGFILFESRAISRYIATKYASSGTPLLPSDTSDLKVMALLDQAISIETSNFDPHAGGLMMEKVFKGWGGKEADPILVAKYEEGMVGKLDGFEKLLAKQKYMAGDSLTFVDFFYLPYGTGLEKVGYDYLTNESKYPNITLTVKAIHGIELRCMSQMVPSLSQLQLVAGHGYLGASAGQALYTLIGRFPRAPRSGP</sequence>
<dbReference type="PROSITE" id="PS50405">
    <property type="entry name" value="GST_CTER"/>
    <property type="match status" value="1"/>
</dbReference>
<dbReference type="GO" id="GO:0004364">
    <property type="term" value="F:glutathione transferase activity"/>
    <property type="evidence" value="ECO:0007669"/>
    <property type="project" value="UniProtKB-EC"/>
</dbReference>
<gene>
    <name evidence="7" type="ORF">M408DRAFT_12133</name>
</gene>
<keyword evidence="8" id="KW-1185">Reference proteome</keyword>
<accession>A0A0C3ASI5</accession>
<dbReference type="Proteomes" id="UP000054097">
    <property type="component" value="Unassembled WGS sequence"/>
</dbReference>
<dbReference type="InterPro" id="IPR040079">
    <property type="entry name" value="Glutathione_S-Trfase"/>
</dbReference>
<protein>
    <recommendedName>
        <fullName evidence="1">glutathione transferase</fullName>
        <ecNumber evidence="1">2.5.1.18</ecNumber>
    </recommendedName>
</protein>
<dbReference type="Gene3D" id="1.20.1050.10">
    <property type="match status" value="1"/>
</dbReference>
<dbReference type="InterPro" id="IPR036249">
    <property type="entry name" value="Thioredoxin-like_sf"/>
</dbReference>
<evidence type="ECO:0000256" key="1">
    <source>
        <dbReference type="ARBA" id="ARBA00012452"/>
    </source>
</evidence>
<dbReference type="InterPro" id="IPR010987">
    <property type="entry name" value="Glutathione-S-Trfase_C-like"/>
</dbReference>
<dbReference type="InterPro" id="IPR004045">
    <property type="entry name" value="Glutathione_S-Trfase_N"/>
</dbReference>
<dbReference type="GO" id="GO:0006749">
    <property type="term" value="P:glutathione metabolic process"/>
    <property type="evidence" value="ECO:0007669"/>
    <property type="project" value="TreeGrafter"/>
</dbReference>
<comment type="similarity">
    <text evidence="4">Belongs to the GST superfamily.</text>
</comment>
<dbReference type="SUPFAM" id="SSF47616">
    <property type="entry name" value="GST C-terminal domain-like"/>
    <property type="match status" value="1"/>
</dbReference>
<name>A0A0C3ASI5_SERVB</name>
<dbReference type="Pfam" id="PF02798">
    <property type="entry name" value="GST_N"/>
    <property type="match status" value="1"/>
</dbReference>
<dbReference type="GO" id="GO:0043295">
    <property type="term" value="F:glutathione binding"/>
    <property type="evidence" value="ECO:0007669"/>
    <property type="project" value="TreeGrafter"/>
</dbReference>
<feature type="domain" description="GST N-terminal" evidence="5">
    <location>
        <begin position="1"/>
        <end position="82"/>
    </location>
</feature>
<dbReference type="SUPFAM" id="SSF52833">
    <property type="entry name" value="Thioredoxin-like"/>
    <property type="match status" value="1"/>
</dbReference>
<dbReference type="SFLD" id="SFLDG00358">
    <property type="entry name" value="Main_(cytGST)"/>
    <property type="match status" value="1"/>
</dbReference>
<evidence type="ECO:0000313" key="8">
    <source>
        <dbReference type="Proteomes" id="UP000054097"/>
    </source>
</evidence>
<dbReference type="PROSITE" id="PS50404">
    <property type="entry name" value="GST_NTER"/>
    <property type="match status" value="1"/>
</dbReference>
<feature type="domain" description="GST C-terminal" evidence="6">
    <location>
        <begin position="92"/>
        <end position="223"/>
    </location>
</feature>
<evidence type="ECO:0000256" key="2">
    <source>
        <dbReference type="ARBA" id="ARBA00022679"/>
    </source>
</evidence>
<dbReference type="HOGENOM" id="CLU_011226_5_1_1"/>
<dbReference type="EC" id="2.5.1.18" evidence="1"/>
<evidence type="ECO:0000256" key="3">
    <source>
        <dbReference type="ARBA" id="ARBA00047960"/>
    </source>
</evidence>
<proteinExistence type="inferred from homology"/>
<dbReference type="PANTHER" id="PTHR43900">
    <property type="entry name" value="GLUTATHIONE S-TRANSFERASE RHO"/>
    <property type="match status" value="1"/>
</dbReference>
<dbReference type="InterPro" id="IPR036282">
    <property type="entry name" value="Glutathione-S-Trfase_C_sf"/>
</dbReference>
<keyword evidence="2" id="KW-0808">Transferase</keyword>
<dbReference type="STRING" id="933852.A0A0C3ASI5"/>
<dbReference type="PANTHER" id="PTHR43900:SF3">
    <property type="entry name" value="GLUTATHIONE S-TRANSFERASE RHO"/>
    <property type="match status" value="1"/>
</dbReference>